<evidence type="ECO:0000313" key="3">
    <source>
        <dbReference type="Proteomes" id="UP001168877"/>
    </source>
</evidence>
<feature type="compositionally biased region" description="Polar residues" evidence="1">
    <location>
        <begin position="41"/>
        <end position="50"/>
    </location>
</feature>
<sequence>MIIPEEDSSPLATVDDIHRRLLRPPSLNSPSSTEDAGGRGSSQFMKTNSIQLRETTKRKLEDYLDPVLLRAISSEIGVRMKKNHEITKSKRREIKDDFEWPVDELKVLVEDSRTEKRNNEAAVNLDDDIHLSQIQEVDADDGVGNREGEFCTPFQRFEHTALRKFNG</sequence>
<feature type="region of interest" description="Disordered" evidence="1">
    <location>
        <begin position="1"/>
        <end position="50"/>
    </location>
</feature>
<proteinExistence type="predicted"/>
<accession>A0AA39VMG5</accession>
<gene>
    <name evidence="2" type="ORF">LWI29_031293</name>
</gene>
<dbReference type="Proteomes" id="UP001168877">
    <property type="component" value="Unassembled WGS sequence"/>
</dbReference>
<name>A0AA39VMG5_ACESA</name>
<reference evidence="2" key="1">
    <citation type="journal article" date="2022" name="Plant J.">
        <title>Strategies of tolerance reflected in two North American maple genomes.</title>
        <authorList>
            <person name="McEvoy S.L."/>
            <person name="Sezen U.U."/>
            <person name="Trouern-Trend A."/>
            <person name="McMahon S.M."/>
            <person name="Schaberg P.G."/>
            <person name="Yang J."/>
            <person name="Wegrzyn J.L."/>
            <person name="Swenson N.G."/>
        </authorList>
    </citation>
    <scope>NUCLEOTIDE SEQUENCE</scope>
    <source>
        <strain evidence="2">NS2018</strain>
    </source>
</reference>
<keyword evidence="3" id="KW-1185">Reference proteome</keyword>
<reference evidence="2" key="2">
    <citation type="submission" date="2023-06" db="EMBL/GenBank/DDBJ databases">
        <authorList>
            <person name="Swenson N.G."/>
            <person name="Wegrzyn J.L."/>
            <person name="Mcevoy S.L."/>
        </authorList>
    </citation>
    <scope>NUCLEOTIDE SEQUENCE</scope>
    <source>
        <strain evidence="2">NS2018</strain>
        <tissue evidence="2">Leaf</tissue>
    </source>
</reference>
<protein>
    <submittedName>
        <fullName evidence="2">Uncharacterized protein</fullName>
    </submittedName>
</protein>
<feature type="compositionally biased region" description="Low complexity" evidence="1">
    <location>
        <begin position="23"/>
        <end position="32"/>
    </location>
</feature>
<evidence type="ECO:0000313" key="2">
    <source>
        <dbReference type="EMBL" id="KAK0585612.1"/>
    </source>
</evidence>
<dbReference type="EMBL" id="JAUESC010000383">
    <property type="protein sequence ID" value="KAK0585612.1"/>
    <property type="molecule type" value="Genomic_DNA"/>
</dbReference>
<dbReference type="AlphaFoldDB" id="A0AA39VMG5"/>
<evidence type="ECO:0000256" key="1">
    <source>
        <dbReference type="SAM" id="MobiDB-lite"/>
    </source>
</evidence>
<comment type="caution">
    <text evidence="2">The sequence shown here is derived from an EMBL/GenBank/DDBJ whole genome shotgun (WGS) entry which is preliminary data.</text>
</comment>
<organism evidence="2 3">
    <name type="scientific">Acer saccharum</name>
    <name type="common">Sugar maple</name>
    <dbReference type="NCBI Taxonomy" id="4024"/>
    <lineage>
        <taxon>Eukaryota</taxon>
        <taxon>Viridiplantae</taxon>
        <taxon>Streptophyta</taxon>
        <taxon>Embryophyta</taxon>
        <taxon>Tracheophyta</taxon>
        <taxon>Spermatophyta</taxon>
        <taxon>Magnoliopsida</taxon>
        <taxon>eudicotyledons</taxon>
        <taxon>Gunneridae</taxon>
        <taxon>Pentapetalae</taxon>
        <taxon>rosids</taxon>
        <taxon>malvids</taxon>
        <taxon>Sapindales</taxon>
        <taxon>Sapindaceae</taxon>
        <taxon>Hippocastanoideae</taxon>
        <taxon>Acereae</taxon>
        <taxon>Acer</taxon>
    </lineage>
</organism>